<keyword evidence="13" id="KW-1185">Reference proteome</keyword>
<evidence type="ECO:0000256" key="9">
    <source>
        <dbReference type="RuleBase" id="RU369079"/>
    </source>
</evidence>
<evidence type="ECO:0000256" key="7">
    <source>
        <dbReference type="ARBA" id="ARBA00023136"/>
    </source>
</evidence>
<comment type="caution">
    <text evidence="12">The sequence shown here is derived from an EMBL/GenBank/DDBJ whole genome shotgun (WGS) entry which is preliminary data.</text>
</comment>
<keyword evidence="4 9" id="KW-0997">Cell inner membrane</keyword>
<comment type="subunit">
    <text evidence="9">The complex comprises the extracytoplasmic solute receptor protein and the two transmembrane proteins.</text>
</comment>
<feature type="transmembrane region" description="Helical" evidence="9">
    <location>
        <begin position="147"/>
        <end position="169"/>
    </location>
</feature>
<evidence type="ECO:0000256" key="6">
    <source>
        <dbReference type="ARBA" id="ARBA00022989"/>
    </source>
</evidence>
<keyword evidence="2 9" id="KW-0813">Transport</keyword>
<dbReference type="Pfam" id="PF04290">
    <property type="entry name" value="DctQ"/>
    <property type="match status" value="1"/>
</dbReference>
<keyword evidence="5 9" id="KW-0812">Transmembrane</keyword>
<sequence length="184" mass="20034">MSSPPHSGPDTAAGPAASVSPATEPHSLYIEDGLTVLIMAALALITLANVLARYFTDSSIAWTEEISVFLMIALALVAGSAAVARDRHIRIEYFAESGSGARRRFLARFGALMVALLFAAIAVLSVRVVWDDYRFEETSPGIGVPQWWYSIWLPILSALITVRAIGLFIRRGKQPDVEFLEDAQ</sequence>
<comment type="similarity">
    <text evidence="8 9">Belongs to the TRAP transporter small permease family.</text>
</comment>
<feature type="transmembrane region" description="Helical" evidence="9">
    <location>
        <begin position="34"/>
        <end position="54"/>
    </location>
</feature>
<organism evidence="12 13">
    <name type="scientific">Giesbergeria sinuosa</name>
    <dbReference type="NCBI Taxonomy" id="80883"/>
    <lineage>
        <taxon>Bacteria</taxon>
        <taxon>Pseudomonadati</taxon>
        <taxon>Pseudomonadota</taxon>
        <taxon>Betaproteobacteria</taxon>
        <taxon>Burkholderiales</taxon>
        <taxon>Comamonadaceae</taxon>
        <taxon>Giesbergeria</taxon>
    </lineage>
</organism>
<evidence type="ECO:0000256" key="10">
    <source>
        <dbReference type="SAM" id="MobiDB-lite"/>
    </source>
</evidence>
<reference evidence="13" key="1">
    <citation type="journal article" date="2019" name="Int. J. Syst. Evol. Microbiol.">
        <title>The Global Catalogue of Microorganisms (GCM) 10K type strain sequencing project: providing services to taxonomists for standard genome sequencing and annotation.</title>
        <authorList>
            <consortium name="The Broad Institute Genomics Platform"/>
            <consortium name="The Broad Institute Genome Sequencing Center for Infectious Disease"/>
            <person name="Wu L."/>
            <person name="Ma J."/>
        </authorList>
    </citation>
    <scope>NUCLEOTIDE SEQUENCE [LARGE SCALE GENOMIC DNA]</scope>
    <source>
        <strain evidence="13">CCUG 49452</strain>
    </source>
</reference>
<feature type="transmembrane region" description="Helical" evidence="9">
    <location>
        <begin position="105"/>
        <end position="127"/>
    </location>
</feature>
<evidence type="ECO:0000256" key="8">
    <source>
        <dbReference type="ARBA" id="ARBA00038436"/>
    </source>
</evidence>
<feature type="region of interest" description="Disordered" evidence="10">
    <location>
        <begin position="1"/>
        <end position="21"/>
    </location>
</feature>
<feature type="transmembrane region" description="Helical" evidence="9">
    <location>
        <begin position="66"/>
        <end position="84"/>
    </location>
</feature>
<evidence type="ECO:0000259" key="11">
    <source>
        <dbReference type="Pfam" id="PF04290"/>
    </source>
</evidence>
<dbReference type="InterPro" id="IPR055348">
    <property type="entry name" value="DctQ"/>
</dbReference>
<name>A0ABV9QF46_9BURK</name>
<dbReference type="InterPro" id="IPR007387">
    <property type="entry name" value="TRAP_DctQ"/>
</dbReference>
<protein>
    <recommendedName>
        <fullName evidence="9">TRAP transporter small permease protein</fullName>
    </recommendedName>
</protein>
<evidence type="ECO:0000313" key="13">
    <source>
        <dbReference type="Proteomes" id="UP001596001"/>
    </source>
</evidence>
<dbReference type="PANTHER" id="PTHR35011">
    <property type="entry name" value="2,3-DIKETO-L-GULONATE TRAP TRANSPORTER SMALL PERMEASE PROTEIN YIAM"/>
    <property type="match status" value="1"/>
</dbReference>
<keyword evidence="7 9" id="KW-0472">Membrane</keyword>
<evidence type="ECO:0000256" key="1">
    <source>
        <dbReference type="ARBA" id="ARBA00004429"/>
    </source>
</evidence>
<evidence type="ECO:0000313" key="12">
    <source>
        <dbReference type="EMBL" id="MFC4789396.1"/>
    </source>
</evidence>
<keyword evidence="3" id="KW-1003">Cell membrane</keyword>
<keyword evidence="6 9" id="KW-1133">Transmembrane helix</keyword>
<accession>A0ABV9QF46</accession>
<evidence type="ECO:0000256" key="3">
    <source>
        <dbReference type="ARBA" id="ARBA00022475"/>
    </source>
</evidence>
<dbReference type="EMBL" id="JBHSHJ010000007">
    <property type="protein sequence ID" value="MFC4789396.1"/>
    <property type="molecule type" value="Genomic_DNA"/>
</dbReference>
<evidence type="ECO:0000256" key="5">
    <source>
        <dbReference type="ARBA" id="ARBA00022692"/>
    </source>
</evidence>
<feature type="domain" description="Tripartite ATP-independent periplasmic transporters DctQ component" evidence="11">
    <location>
        <begin position="42"/>
        <end position="171"/>
    </location>
</feature>
<dbReference type="RefSeq" id="WP_382432736.1">
    <property type="nucleotide sequence ID" value="NZ_JBHSHJ010000007.1"/>
</dbReference>
<dbReference type="Proteomes" id="UP001596001">
    <property type="component" value="Unassembled WGS sequence"/>
</dbReference>
<comment type="subcellular location">
    <subcellularLocation>
        <location evidence="1 9">Cell inner membrane</location>
        <topology evidence="1 9">Multi-pass membrane protein</topology>
    </subcellularLocation>
</comment>
<comment type="function">
    <text evidence="9">Part of the tripartite ATP-independent periplasmic (TRAP) transport system.</text>
</comment>
<proteinExistence type="inferred from homology"/>
<evidence type="ECO:0000256" key="4">
    <source>
        <dbReference type="ARBA" id="ARBA00022519"/>
    </source>
</evidence>
<gene>
    <name evidence="12" type="ORF">ACFO6X_10450</name>
</gene>
<evidence type="ECO:0000256" key="2">
    <source>
        <dbReference type="ARBA" id="ARBA00022448"/>
    </source>
</evidence>